<evidence type="ECO:0000313" key="8">
    <source>
        <dbReference type="Proteomes" id="UP000287168"/>
    </source>
</evidence>
<dbReference type="GO" id="GO:0016787">
    <property type="term" value="F:hydrolase activity"/>
    <property type="evidence" value="ECO:0007669"/>
    <property type="project" value="UniProtKB-KW"/>
</dbReference>
<name>A0A444MAH0_9RHOB</name>
<dbReference type="RefSeq" id="WP_128489638.1">
    <property type="nucleotide sequence ID" value="NZ_JBHLXB010000001.1"/>
</dbReference>
<dbReference type="Gene3D" id="3.60.15.10">
    <property type="entry name" value="Ribonuclease Z/Hydroxyacylglutathione hydrolase-like"/>
    <property type="match status" value="1"/>
</dbReference>
<dbReference type="InterPro" id="IPR051013">
    <property type="entry name" value="MBL_superfamily_lactonases"/>
</dbReference>
<dbReference type="Proteomes" id="UP000287168">
    <property type="component" value="Unassembled WGS sequence"/>
</dbReference>
<dbReference type="AlphaFoldDB" id="A0A444MAH0"/>
<accession>A0A444MAH0</accession>
<evidence type="ECO:0000256" key="5">
    <source>
        <dbReference type="ARBA" id="ARBA00022833"/>
    </source>
</evidence>
<evidence type="ECO:0000256" key="1">
    <source>
        <dbReference type="ARBA" id="ARBA00001947"/>
    </source>
</evidence>
<keyword evidence="4 7" id="KW-0378">Hydrolase</keyword>
<gene>
    <name evidence="7" type="ORF">EP867_12315</name>
</gene>
<comment type="similarity">
    <text evidence="2">Belongs to the metallo-beta-lactamase superfamily.</text>
</comment>
<dbReference type="OrthoDB" id="9773738at2"/>
<dbReference type="EMBL" id="SBLC01000016">
    <property type="protein sequence ID" value="RWY40448.1"/>
    <property type="molecule type" value="Genomic_DNA"/>
</dbReference>
<dbReference type="InterPro" id="IPR036866">
    <property type="entry name" value="RibonucZ/Hydroxyglut_hydro"/>
</dbReference>
<sequence length="230" mass="25160">MTATDMEIILPGSSLSFRGGFFGFSAVVLLRHPDAGLILFDTGHHSTRHLLLAGLKRAGVAPAEIRTVFLSHLHFDHIGNAELFEGARFLIPAAEWAYWQDPPAADLFGSKPINAWLAQQNCSFLQEDGEIASGLHWRHAPGHTGGIGLLHFQDAQGRQIVVAGDACKTYRELVTGQGGEAFDPLGRTAETLAWIRETADVVVCGHHPVLTREGPNWVWEELTTLELIAR</sequence>
<dbReference type="SUPFAM" id="SSF56281">
    <property type="entry name" value="Metallo-hydrolase/oxidoreductase"/>
    <property type="match status" value="1"/>
</dbReference>
<dbReference type="InterPro" id="IPR001279">
    <property type="entry name" value="Metallo-B-lactamas"/>
</dbReference>
<dbReference type="Pfam" id="PF00753">
    <property type="entry name" value="Lactamase_B"/>
    <property type="match status" value="1"/>
</dbReference>
<dbReference type="SMART" id="SM00849">
    <property type="entry name" value="Lactamase_B"/>
    <property type="match status" value="1"/>
</dbReference>
<protein>
    <submittedName>
        <fullName evidence="7">MBL fold metallo-hydrolase</fullName>
    </submittedName>
</protein>
<keyword evidence="3" id="KW-0479">Metal-binding</keyword>
<comment type="caution">
    <text evidence="7">The sequence shown here is derived from an EMBL/GenBank/DDBJ whole genome shotgun (WGS) entry which is preliminary data.</text>
</comment>
<proteinExistence type="inferred from homology"/>
<feature type="domain" description="Metallo-beta-lactamase" evidence="6">
    <location>
        <begin position="24"/>
        <end position="206"/>
    </location>
</feature>
<keyword evidence="8" id="KW-1185">Reference proteome</keyword>
<evidence type="ECO:0000313" key="7">
    <source>
        <dbReference type="EMBL" id="RWY40448.1"/>
    </source>
</evidence>
<reference evidence="7 8" key="1">
    <citation type="journal article" date="2015" name="Int. J. Syst. Evol. Microbiol.">
        <title>Gemmobacter intermedius sp. nov., isolated from a white stork (Ciconia ciconia).</title>
        <authorList>
            <person name="Kampfer P."/>
            <person name="Jerzak L."/>
            <person name="Wilharm G."/>
            <person name="Golke J."/>
            <person name="Busse H.J."/>
            <person name="Glaeser S.P."/>
        </authorList>
    </citation>
    <scope>NUCLEOTIDE SEQUENCE [LARGE SCALE GENOMIC DNA]</scope>
    <source>
        <strain evidence="7 8">119/4</strain>
    </source>
</reference>
<evidence type="ECO:0000256" key="2">
    <source>
        <dbReference type="ARBA" id="ARBA00007749"/>
    </source>
</evidence>
<comment type="cofactor">
    <cofactor evidence="1">
        <name>Zn(2+)</name>
        <dbReference type="ChEBI" id="CHEBI:29105"/>
    </cofactor>
</comment>
<organism evidence="7 8">
    <name type="scientific">Falsigemmobacter intermedius</name>
    <dbReference type="NCBI Taxonomy" id="1553448"/>
    <lineage>
        <taxon>Bacteria</taxon>
        <taxon>Pseudomonadati</taxon>
        <taxon>Pseudomonadota</taxon>
        <taxon>Alphaproteobacteria</taxon>
        <taxon>Rhodobacterales</taxon>
        <taxon>Paracoccaceae</taxon>
        <taxon>Falsigemmobacter</taxon>
    </lineage>
</organism>
<evidence type="ECO:0000259" key="6">
    <source>
        <dbReference type="SMART" id="SM00849"/>
    </source>
</evidence>
<evidence type="ECO:0000256" key="4">
    <source>
        <dbReference type="ARBA" id="ARBA00022801"/>
    </source>
</evidence>
<evidence type="ECO:0000256" key="3">
    <source>
        <dbReference type="ARBA" id="ARBA00022723"/>
    </source>
</evidence>
<keyword evidence="5" id="KW-0862">Zinc</keyword>
<dbReference type="PANTHER" id="PTHR42978">
    <property type="entry name" value="QUORUM-QUENCHING LACTONASE YTNP-RELATED-RELATED"/>
    <property type="match status" value="1"/>
</dbReference>
<dbReference type="GO" id="GO:0046872">
    <property type="term" value="F:metal ion binding"/>
    <property type="evidence" value="ECO:0007669"/>
    <property type="project" value="UniProtKB-KW"/>
</dbReference>
<dbReference type="PANTHER" id="PTHR42978:SF2">
    <property type="entry name" value="102 KBASES UNSTABLE REGION: FROM 1 TO 119443"/>
    <property type="match status" value="1"/>
</dbReference>